<sequence length="364" mass="39533">MDAAMDVLATLTPYLQTLSHYLAIATKHANPPNNVLGLILFVAYIAAAIYATTAISLSLWRGYTRISLPQTATGKDDHKRIQDVQRARKRHIKIYAFLASVSFASLTYHMGLFLVESYAAWVAGKIGVKTVSVEDAWKTADLQRVKGWVLESALFEGFARELVGDGPSAVWSMGAVVGGWFWGVWMVQKVNARGFSTKEMLPYILLTQTLPISLTITLFIIKLHLASPDLSNNPPSPPPPSSKPLSRKPTSLTLPTILLNISLLSLPSLRNTPYFLPLVLVIRIVLLSPWSRRVSLKDDQVVQSIAISGGFVMAQVFLLRKVSPGGVGELVRGVWNGGEAVRAMGVDALVGVAVHLVLGWGGGV</sequence>
<evidence type="ECO:0000313" key="3">
    <source>
        <dbReference type="Proteomes" id="UP000799753"/>
    </source>
</evidence>
<dbReference type="EMBL" id="MU006789">
    <property type="protein sequence ID" value="KAF2638725.1"/>
    <property type="molecule type" value="Genomic_DNA"/>
</dbReference>
<keyword evidence="1" id="KW-1133">Transmembrane helix</keyword>
<evidence type="ECO:0000313" key="2">
    <source>
        <dbReference type="EMBL" id="KAF2638725.1"/>
    </source>
</evidence>
<name>A0A6A6RUC8_9PLEO</name>
<feature type="transmembrane region" description="Helical" evidence="1">
    <location>
        <begin position="94"/>
        <end position="115"/>
    </location>
</feature>
<dbReference type="Proteomes" id="UP000799753">
    <property type="component" value="Unassembled WGS sequence"/>
</dbReference>
<gene>
    <name evidence="2" type="ORF">P280DRAFT_528966</name>
</gene>
<proteinExistence type="predicted"/>
<organism evidence="2 3">
    <name type="scientific">Massarina eburnea CBS 473.64</name>
    <dbReference type="NCBI Taxonomy" id="1395130"/>
    <lineage>
        <taxon>Eukaryota</taxon>
        <taxon>Fungi</taxon>
        <taxon>Dikarya</taxon>
        <taxon>Ascomycota</taxon>
        <taxon>Pezizomycotina</taxon>
        <taxon>Dothideomycetes</taxon>
        <taxon>Pleosporomycetidae</taxon>
        <taxon>Pleosporales</taxon>
        <taxon>Massarineae</taxon>
        <taxon>Massarinaceae</taxon>
        <taxon>Massarina</taxon>
    </lineage>
</organism>
<feature type="transmembrane region" description="Helical" evidence="1">
    <location>
        <begin position="200"/>
        <end position="221"/>
    </location>
</feature>
<accession>A0A6A6RUC8</accession>
<evidence type="ECO:0000256" key="1">
    <source>
        <dbReference type="SAM" id="Phobius"/>
    </source>
</evidence>
<reference evidence="2" key="1">
    <citation type="journal article" date="2020" name="Stud. Mycol.">
        <title>101 Dothideomycetes genomes: a test case for predicting lifestyles and emergence of pathogens.</title>
        <authorList>
            <person name="Haridas S."/>
            <person name="Albert R."/>
            <person name="Binder M."/>
            <person name="Bloem J."/>
            <person name="Labutti K."/>
            <person name="Salamov A."/>
            <person name="Andreopoulos B."/>
            <person name="Baker S."/>
            <person name="Barry K."/>
            <person name="Bills G."/>
            <person name="Bluhm B."/>
            <person name="Cannon C."/>
            <person name="Castanera R."/>
            <person name="Culley D."/>
            <person name="Daum C."/>
            <person name="Ezra D."/>
            <person name="Gonzalez J."/>
            <person name="Henrissat B."/>
            <person name="Kuo A."/>
            <person name="Liang C."/>
            <person name="Lipzen A."/>
            <person name="Lutzoni F."/>
            <person name="Magnuson J."/>
            <person name="Mondo S."/>
            <person name="Nolan M."/>
            <person name="Ohm R."/>
            <person name="Pangilinan J."/>
            <person name="Park H.-J."/>
            <person name="Ramirez L."/>
            <person name="Alfaro M."/>
            <person name="Sun H."/>
            <person name="Tritt A."/>
            <person name="Yoshinaga Y."/>
            <person name="Zwiers L.-H."/>
            <person name="Turgeon B."/>
            <person name="Goodwin S."/>
            <person name="Spatafora J."/>
            <person name="Crous P."/>
            <person name="Grigoriev I."/>
        </authorList>
    </citation>
    <scope>NUCLEOTIDE SEQUENCE</scope>
    <source>
        <strain evidence="2">CBS 473.64</strain>
    </source>
</reference>
<keyword evidence="3" id="KW-1185">Reference proteome</keyword>
<feature type="transmembrane region" description="Helical" evidence="1">
    <location>
        <begin position="169"/>
        <end position="188"/>
    </location>
</feature>
<keyword evidence="1" id="KW-0812">Transmembrane</keyword>
<dbReference type="AlphaFoldDB" id="A0A6A6RUC8"/>
<dbReference type="OrthoDB" id="18595at2759"/>
<protein>
    <submittedName>
        <fullName evidence="2">Uncharacterized protein</fullName>
    </submittedName>
</protein>
<keyword evidence="1" id="KW-0472">Membrane</keyword>
<feature type="transmembrane region" description="Helical" evidence="1">
    <location>
        <begin position="35"/>
        <end position="60"/>
    </location>
</feature>